<proteinExistence type="predicted"/>
<sequence length="129" mass="14448">MEKKLKHLELIQGIVNRLSTNSFLLKGWSVVLVSALFALSAPTANVGFIFLAYFPAIIFWGLDGYFLWQEQMFRDLYDKVRQQEETDFSMDAKGASSKTLLGGIFSPTIIAFHGVLVSAIVIVMVIIRS</sequence>
<protein>
    <submittedName>
        <fullName evidence="2">Uncharacterized protein</fullName>
    </submittedName>
</protein>
<dbReference type="AlphaFoldDB" id="A0A7D9H6X0"/>
<keyword evidence="1" id="KW-1133">Transmembrane helix</keyword>
<keyword evidence="1" id="KW-0812">Transmembrane</keyword>
<feature type="transmembrane region" description="Helical" evidence="1">
    <location>
        <begin position="100"/>
        <end position="127"/>
    </location>
</feature>
<gene>
    <name evidence="2" type="ORF">JTBM06_V1_670002</name>
</gene>
<name>A0A7D9H6X0_9GAMM</name>
<reference evidence="2" key="1">
    <citation type="submission" date="2019-07" db="EMBL/GenBank/DDBJ databases">
        <authorList>
            <person name="Weber M."/>
            <person name="Kostadinov I."/>
            <person name="Kostadinov D I."/>
        </authorList>
    </citation>
    <scope>NUCLEOTIDE SEQUENCE</scope>
    <source>
        <strain evidence="2">Gfbio:sag-sample-m06:053724c1-46a9-4a36-b237-ea2bf867836b</strain>
    </source>
</reference>
<feature type="transmembrane region" description="Helical" evidence="1">
    <location>
        <begin position="21"/>
        <end position="41"/>
    </location>
</feature>
<evidence type="ECO:0000256" key="1">
    <source>
        <dbReference type="SAM" id="Phobius"/>
    </source>
</evidence>
<feature type="transmembrane region" description="Helical" evidence="1">
    <location>
        <begin position="47"/>
        <end position="68"/>
    </location>
</feature>
<evidence type="ECO:0000313" key="2">
    <source>
        <dbReference type="EMBL" id="VUX56351.1"/>
    </source>
</evidence>
<organism evidence="2">
    <name type="scientific">uncultured Woeseiaceae bacterium</name>
    <dbReference type="NCBI Taxonomy" id="1983305"/>
    <lineage>
        <taxon>Bacteria</taxon>
        <taxon>Pseudomonadati</taxon>
        <taxon>Pseudomonadota</taxon>
        <taxon>Gammaproteobacteria</taxon>
        <taxon>Woeseiales</taxon>
        <taxon>Woeseiaceae</taxon>
        <taxon>environmental samples</taxon>
    </lineage>
</organism>
<accession>A0A7D9H6X0</accession>
<dbReference type="EMBL" id="LR633967">
    <property type="protein sequence ID" value="VUX56351.1"/>
    <property type="molecule type" value="Genomic_DNA"/>
</dbReference>
<keyword evidence="1" id="KW-0472">Membrane</keyword>